<evidence type="ECO:0000313" key="2">
    <source>
        <dbReference type="Proteomes" id="UP000558488"/>
    </source>
</evidence>
<reference evidence="1 2" key="1">
    <citation type="journal article" date="2020" name="Nature">
        <title>Six reference-quality genomes reveal evolution of bat adaptations.</title>
        <authorList>
            <person name="Jebb D."/>
            <person name="Huang Z."/>
            <person name="Pippel M."/>
            <person name="Hughes G.M."/>
            <person name="Lavrichenko K."/>
            <person name="Devanna P."/>
            <person name="Winkler S."/>
            <person name="Jermiin L.S."/>
            <person name="Skirmuntt E.C."/>
            <person name="Katzourakis A."/>
            <person name="Burkitt-Gray L."/>
            <person name="Ray D.A."/>
            <person name="Sullivan K.A.M."/>
            <person name="Roscito J.G."/>
            <person name="Kirilenko B.M."/>
            <person name="Davalos L.M."/>
            <person name="Corthals A.P."/>
            <person name="Power M.L."/>
            <person name="Jones G."/>
            <person name="Ransome R.D."/>
            <person name="Dechmann D.K.N."/>
            <person name="Locatelli A.G."/>
            <person name="Puechmaille S.J."/>
            <person name="Fedrigo O."/>
            <person name="Jarvis E.D."/>
            <person name="Hiller M."/>
            <person name="Vernes S.C."/>
            <person name="Myers E.W."/>
            <person name="Teeling E.C."/>
        </authorList>
    </citation>
    <scope>NUCLEOTIDE SEQUENCE [LARGE SCALE GENOMIC DNA]</scope>
    <source>
        <strain evidence="1">MPipKuh1</strain>
        <tissue evidence="1">Flight muscle</tissue>
    </source>
</reference>
<keyword evidence="2" id="KW-1185">Reference proteome</keyword>
<dbReference type="AlphaFoldDB" id="A0A7J7WDD0"/>
<name>A0A7J7WDD0_PIPKU</name>
<proteinExistence type="predicted"/>
<sequence length="142" mass="14987">MSHGQSACWEETPCPLVWGVESECRGAVPALLRAASHRALREGACAPTAALSQVTAQRHCCGSQIRVGLSSSVSALGGAVALHREAGHSEPAECSGRAQLASPSGVPTALRRNTEHFHRKRERPVNVLCPWFPVGGLFLPCA</sequence>
<protein>
    <submittedName>
        <fullName evidence="1">Uncharacterized protein</fullName>
    </submittedName>
</protein>
<organism evidence="1 2">
    <name type="scientific">Pipistrellus kuhlii</name>
    <name type="common">Kuhl's pipistrelle</name>
    <dbReference type="NCBI Taxonomy" id="59472"/>
    <lineage>
        <taxon>Eukaryota</taxon>
        <taxon>Metazoa</taxon>
        <taxon>Chordata</taxon>
        <taxon>Craniata</taxon>
        <taxon>Vertebrata</taxon>
        <taxon>Euteleostomi</taxon>
        <taxon>Mammalia</taxon>
        <taxon>Eutheria</taxon>
        <taxon>Laurasiatheria</taxon>
        <taxon>Chiroptera</taxon>
        <taxon>Yangochiroptera</taxon>
        <taxon>Vespertilionidae</taxon>
        <taxon>Pipistrellus</taxon>
    </lineage>
</organism>
<accession>A0A7J7WDD0</accession>
<evidence type="ECO:0000313" key="1">
    <source>
        <dbReference type="EMBL" id="KAF6335435.1"/>
    </source>
</evidence>
<dbReference type="EMBL" id="JACAGB010000011">
    <property type="protein sequence ID" value="KAF6335435.1"/>
    <property type="molecule type" value="Genomic_DNA"/>
</dbReference>
<gene>
    <name evidence="1" type="ORF">mPipKuh1_008107</name>
</gene>
<dbReference type="Proteomes" id="UP000558488">
    <property type="component" value="Unassembled WGS sequence"/>
</dbReference>
<comment type="caution">
    <text evidence="1">The sequence shown here is derived from an EMBL/GenBank/DDBJ whole genome shotgun (WGS) entry which is preliminary data.</text>
</comment>